<reference evidence="2 3" key="1">
    <citation type="journal article" date="2019" name="Commun. Biol.">
        <title>The bagworm genome reveals a unique fibroin gene that provides high tensile strength.</title>
        <authorList>
            <person name="Kono N."/>
            <person name="Nakamura H."/>
            <person name="Ohtoshi R."/>
            <person name="Tomita M."/>
            <person name="Numata K."/>
            <person name="Arakawa K."/>
        </authorList>
    </citation>
    <scope>NUCLEOTIDE SEQUENCE [LARGE SCALE GENOMIC DNA]</scope>
</reference>
<sequence>MGVRSSNAGVGSAAYRGGGGRTRRFAVEPKSNEFDPSCVSAPALGHYSRKPIDKKVSLWLIVEIAPSHRKVSGLLKLQTRRSTHPPWSGFELNTSRFERNAVENSTFINF</sequence>
<evidence type="ECO:0000313" key="2">
    <source>
        <dbReference type="EMBL" id="GBP12852.1"/>
    </source>
</evidence>
<gene>
    <name evidence="2" type="ORF">EVAR_6163_1</name>
</gene>
<dbReference type="Proteomes" id="UP000299102">
    <property type="component" value="Unassembled WGS sequence"/>
</dbReference>
<protein>
    <submittedName>
        <fullName evidence="2">Uncharacterized protein</fullName>
    </submittedName>
</protein>
<organism evidence="2 3">
    <name type="scientific">Eumeta variegata</name>
    <name type="common">Bagworm moth</name>
    <name type="synonym">Eumeta japonica</name>
    <dbReference type="NCBI Taxonomy" id="151549"/>
    <lineage>
        <taxon>Eukaryota</taxon>
        <taxon>Metazoa</taxon>
        <taxon>Ecdysozoa</taxon>
        <taxon>Arthropoda</taxon>
        <taxon>Hexapoda</taxon>
        <taxon>Insecta</taxon>
        <taxon>Pterygota</taxon>
        <taxon>Neoptera</taxon>
        <taxon>Endopterygota</taxon>
        <taxon>Lepidoptera</taxon>
        <taxon>Glossata</taxon>
        <taxon>Ditrysia</taxon>
        <taxon>Tineoidea</taxon>
        <taxon>Psychidae</taxon>
        <taxon>Oiketicinae</taxon>
        <taxon>Eumeta</taxon>
    </lineage>
</organism>
<proteinExistence type="predicted"/>
<feature type="region of interest" description="Disordered" evidence="1">
    <location>
        <begin position="1"/>
        <end position="22"/>
    </location>
</feature>
<evidence type="ECO:0000256" key="1">
    <source>
        <dbReference type="SAM" id="MobiDB-lite"/>
    </source>
</evidence>
<dbReference type="EMBL" id="BGZK01000053">
    <property type="protein sequence ID" value="GBP12852.1"/>
    <property type="molecule type" value="Genomic_DNA"/>
</dbReference>
<comment type="caution">
    <text evidence="2">The sequence shown here is derived from an EMBL/GenBank/DDBJ whole genome shotgun (WGS) entry which is preliminary data.</text>
</comment>
<name>A0A4C1TEF6_EUMVA</name>
<accession>A0A4C1TEF6</accession>
<evidence type="ECO:0000313" key="3">
    <source>
        <dbReference type="Proteomes" id="UP000299102"/>
    </source>
</evidence>
<dbReference type="AlphaFoldDB" id="A0A4C1TEF6"/>
<keyword evidence="3" id="KW-1185">Reference proteome</keyword>